<proteinExistence type="predicted"/>
<dbReference type="Pfam" id="PF06356">
    <property type="entry name" value="DUF1064"/>
    <property type="match status" value="1"/>
</dbReference>
<evidence type="ECO:0000313" key="2">
    <source>
        <dbReference type="Proteomes" id="UP001057381"/>
    </source>
</evidence>
<dbReference type="AlphaFoldDB" id="A0A9Q9BV68"/>
<name>A0A9Q9BV68_9STAP</name>
<reference evidence="1" key="1">
    <citation type="submission" date="2021-04" db="EMBL/GenBank/DDBJ databases">
        <title>Complete Genome Sequences of Macrococcus spp. from dog and cattle.</title>
        <authorList>
            <person name="Schwendener S."/>
            <person name="Perreten V."/>
        </authorList>
    </citation>
    <scope>NUCLEOTIDE SEQUENCE</scope>
    <source>
        <strain evidence="1">Epi0143-OL</strain>
    </source>
</reference>
<dbReference type="KEGG" id="mequ:KFV11_05215"/>
<dbReference type="Gene3D" id="3.40.91.30">
    <property type="match status" value="1"/>
</dbReference>
<accession>A0A9Q9BV68</accession>
<dbReference type="Proteomes" id="UP001057381">
    <property type="component" value="Chromosome"/>
</dbReference>
<organism evidence="1 2">
    <name type="scientific">Macrococcus equipercicus</name>
    <dbReference type="NCBI Taxonomy" id="69967"/>
    <lineage>
        <taxon>Bacteria</taxon>
        <taxon>Bacillati</taxon>
        <taxon>Bacillota</taxon>
        <taxon>Bacilli</taxon>
        <taxon>Bacillales</taxon>
        <taxon>Staphylococcaceae</taxon>
        <taxon>Macrococcus</taxon>
    </lineage>
</organism>
<dbReference type="RefSeq" id="WP_254250528.1">
    <property type="nucleotide sequence ID" value="NZ_CP073809.1"/>
</dbReference>
<dbReference type="EMBL" id="CP073809">
    <property type="protein sequence ID" value="UTH14751.1"/>
    <property type="molecule type" value="Genomic_DNA"/>
</dbReference>
<evidence type="ECO:0000313" key="1">
    <source>
        <dbReference type="EMBL" id="UTH14751.1"/>
    </source>
</evidence>
<protein>
    <submittedName>
        <fullName evidence="1">DUF1064 domain-containing protein</fullName>
    </submittedName>
</protein>
<sequence>MSRTDGKSKYNAKKSTYNDITFDSEVECEYYKFLLHQKEQHKISIIKLQPKYKIIEKVTHFRATYYVADFEVTLPGGHIIVIDIKGMATAEAKLKRKLFMSLYPDMELLWICKAPKYYTQETGETWIDYDELQRLKAQRRKLKKMEEKKHD</sequence>
<gene>
    <name evidence="1" type="ORF">KFV11_05215</name>
</gene>
<dbReference type="InterPro" id="IPR009414">
    <property type="entry name" value="DUF1064"/>
</dbReference>